<dbReference type="EMBL" id="QHJG01000004">
    <property type="protein sequence ID" value="PWY57100.1"/>
    <property type="molecule type" value="Genomic_DNA"/>
</dbReference>
<protein>
    <submittedName>
        <fullName evidence="1">Uncharacterized protein</fullName>
    </submittedName>
</protein>
<organism evidence="1 2">
    <name type="scientific">Legionella qingyii</name>
    <dbReference type="NCBI Taxonomy" id="2184757"/>
    <lineage>
        <taxon>Bacteria</taxon>
        <taxon>Pseudomonadati</taxon>
        <taxon>Pseudomonadota</taxon>
        <taxon>Gammaproteobacteria</taxon>
        <taxon>Legionellales</taxon>
        <taxon>Legionellaceae</taxon>
        <taxon>Legionella</taxon>
    </lineage>
</organism>
<name>A0A317U9M6_9GAMM</name>
<proteinExistence type="predicted"/>
<dbReference type="AlphaFoldDB" id="A0A317U9M6"/>
<dbReference type="Proteomes" id="UP000247152">
    <property type="component" value="Unassembled WGS sequence"/>
</dbReference>
<gene>
    <name evidence="1" type="ORF">DGG96_03685</name>
</gene>
<evidence type="ECO:0000313" key="1">
    <source>
        <dbReference type="EMBL" id="PWY57100.1"/>
    </source>
</evidence>
<comment type="caution">
    <text evidence="1">The sequence shown here is derived from an EMBL/GenBank/DDBJ whole genome shotgun (WGS) entry which is preliminary data.</text>
</comment>
<accession>A0A317U9M6</accession>
<reference evidence="1 2" key="1">
    <citation type="submission" date="2018-05" db="EMBL/GenBank/DDBJ databases">
        <title>Legionella qingyii sp.nov., whole genome shotgun sequence.</title>
        <authorList>
            <person name="Wu H."/>
            <person name="Zhu Q."/>
            <person name="Hu C."/>
        </authorList>
    </citation>
    <scope>NUCLEOTIDE SEQUENCE [LARGE SCALE GENOMIC DNA]</scope>
    <source>
        <strain evidence="1 2">HEB18</strain>
    </source>
</reference>
<evidence type="ECO:0000313" key="2">
    <source>
        <dbReference type="Proteomes" id="UP000247152"/>
    </source>
</evidence>
<sequence length="63" mass="7273">MTQVMNLIIFKVERDTVTNFILAEVIMTQLVHVNKDHNLGYGDGTIITVDSHPFKIYHKETKD</sequence>